<reference evidence="1" key="1">
    <citation type="submission" date="2020-03" db="EMBL/GenBank/DDBJ databases">
        <title>Molecular networking-based the target discovery of potent antiproliferative macrolactams: 5/6/7/16 polycyclic ansamycins and glycosylated trienomycin from Streptomyces cacaoi subsp. asoensis.</title>
        <authorList>
            <person name="Liu L.-L."/>
        </authorList>
    </citation>
    <scope>NUCLEOTIDE SEQUENCE [LARGE SCALE GENOMIC DNA]</scope>
    <source>
        <strain evidence="1">H2S5</strain>
    </source>
</reference>
<dbReference type="EMBL" id="CP049838">
    <property type="protein sequence ID" value="QJT04404.1"/>
    <property type="molecule type" value="Genomic_DNA"/>
</dbReference>
<dbReference type="AlphaFoldDB" id="A0A6M4WV46"/>
<accession>A0A6M4WV46</accession>
<name>A0A6M4WV46_9ACTN</name>
<dbReference type="RefSeq" id="WP_171399746.1">
    <property type="nucleotide sequence ID" value="NZ_CP049838.1"/>
</dbReference>
<dbReference type="Proteomes" id="UP000502665">
    <property type="component" value="Chromosome"/>
</dbReference>
<keyword evidence="2" id="KW-1185">Reference proteome</keyword>
<sequence length="153" mass="16566">MSARRQIIAALSEDSHGGIATLHDVDRAETLVTAHRAEVLAEGAALLRRQSDARTGRTAHNSGLIAGAVLLDRAADRPAQHGGPDFFQPGRTYSSNGWLFRVVGFDTHPVSGSIHAVGWACDGRTDRWKAESLTVFDWEYSAWVDVTSEVARG</sequence>
<evidence type="ECO:0000313" key="2">
    <source>
        <dbReference type="Proteomes" id="UP000502665"/>
    </source>
</evidence>
<evidence type="ECO:0000313" key="1">
    <source>
        <dbReference type="EMBL" id="QJT04404.1"/>
    </source>
</evidence>
<protein>
    <submittedName>
        <fullName evidence="1">Uncharacterized protein</fullName>
    </submittedName>
</protein>
<proteinExistence type="predicted"/>
<organism evidence="1 2">
    <name type="scientific">Streptomyces asoensis</name>
    <dbReference type="NCBI Taxonomy" id="249586"/>
    <lineage>
        <taxon>Bacteria</taxon>
        <taxon>Bacillati</taxon>
        <taxon>Actinomycetota</taxon>
        <taxon>Actinomycetes</taxon>
        <taxon>Kitasatosporales</taxon>
        <taxon>Streptomycetaceae</taxon>
        <taxon>Streptomyces</taxon>
    </lineage>
</organism>
<gene>
    <name evidence="1" type="ORF">G9272_32320</name>
</gene>